<dbReference type="Pfam" id="PF04328">
    <property type="entry name" value="Sel_put"/>
    <property type="match status" value="1"/>
</dbReference>
<dbReference type="RefSeq" id="WP_272777705.1">
    <property type="nucleotide sequence ID" value="NZ_JAQQLI010000020.1"/>
</dbReference>
<dbReference type="PANTHER" id="PTHR38453">
    <property type="entry name" value="CYTOPLASMIC PROTEIN-RELATED"/>
    <property type="match status" value="1"/>
</dbReference>
<proteinExistence type="predicted"/>
<reference evidence="1" key="2">
    <citation type="submission" date="2023-02" db="EMBL/GenBank/DDBJ databases">
        <authorList>
            <person name="Rayyan A."/>
            <person name="Meyer T."/>
            <person name="Kyndt J.A."/>
        </authorList>
    </citation>
    <scope>NUCLEOTIDE SEQUENCE</scope>
    <source>
        <strain evidence="1">DSM 9987</strain>
    </source>
</reference>
<protein>
    <submittedName>
        <fullName evidence="1">CstA-like transporter-associated (Seleno)protein</fullName>
    </submittedName>
</protein>
<sequence>MPEAGPQTLGITGWAVRAARLMVGVPDYDTYVAHRKATHPDEPIMTYEEFFRERQEARYGFGKGGRFRCC</sequence>
<evidence type="ECO:0000313" key="2">
    <source>
        <dbReference type="Proteomes" id="UP001165652"/>
    </source>
</evidence>
<name>A0ABT5JCS5_RHOTP</name>
<dbReference type="Proteomes" id="UP001165652">
    <property type="component" value="Unassembled WGS sequence"/>
</dbReference>
<keyword evidence="2" id="KW-1185">Reference proteome</keyword>
<reference evidence="1" key="1">
    <citation type="journal article" date="2023" name="Microbiol Resour">
        <title>Genome Sequences of Rhodoplanes serenus and Two Thermotolerant Strains, Rhodoplanes tepidamans and 'Rhodoplanes cryptolactis,' Further Refine the Genus.</title>
        <authorList>
            <person name="Rayyan A.A."/>
            <person name="Kyndt J.A."/>
        </authorList>
    </citation>
    <scope>NUCLEOTIDE SEQUENCE</scope>
    <source>
        <strain evidence="1">DSM 9987</strain>
    </source>
</reference>
<dbReference type="InterPro" id="IPR007423">
    <property type="entry name" value="Sel_put"/>
</dbReference>
<gene>
    <name evidence="1" type="ORF">PQJ73_14295</name>
</gene>
<comment type="caution">
    <text evidence="1">The sequence shown here is derived from an EMBL/GenBank/DDBJ whole genome shotgun (WGS) entry which is preliminary data.</text>
</comment>
<evidence type="ECO:0000313" key="1">
    <source>
        <dbReference type="EMBL" id="MDC7786860.1"/>
    </source>
</evidence>
<organism evidence="1 2">
    <name type="scientific">Rhodoplanes tepidamans</name>
    <name type="common">Rhodoplanes cryptolactis</name>
    <dbReference type="NCBI Taxonomy" id="200616"/>
    <lineage>
        <taxon>Bacteria</taxon>
        <taxon>Pseudomonadati</taxon>
        <taxon>Pseudomonadota</taxon>
        <taxon>Alphaproteobacteria</taxon>
        <taxon>Hyphomicrobiales</taxon>
        <taxon>Nitrobacteraceae</taxon>
        <taxon>Rhodoplanes</taxon>
    </lineage>
</organism>
<dbReference type="EMBL" id="JAQQLI010000020">
    <property type="protein sequence ID" value="MDC7786860.1"/>
    <property type="molecule type" value="Genomic_DNA"/>
</dbReference>
<accession>A0ABT5JCS5</accession>
<dbReference type="PANTHER" id="PTHR38453:SF1">
    <property type="entry name" value="CYTOPLASMIC PROTEIN"/>
    <property type="match status" value="1"/>
</dbReference>